<name>A0A370I022_9NOCA</name>
<accession>A0A370I022</accession>
<dbReference type="EMBL" id="QQBC01000009">
    <property type="protein sequence ID" value="RDI63920.1"/>
    <property type="molecule type" value="Genomic_DNA"/>
</dbReference>
<dbReference type="SUPFAM" id="SSF109854">
    <property type="entry name" value="DinB/YfiT-like putative metalloenzymes"/>
    <property type="match status" value="1"/>
</dbReference>
<dbReference type="NCBIfam" id="TIGR03083">
    <property type="entry name" value="maleylpyruvate isomerase family mycothiol-dependent enzyme"/>
    <property type="match status" value="1"/>
</dbReference>
<dbReference type="STRING" id="1210086.GCA_001613105_05416"/>
<dbReference type="Proteomes" id="UP000254869">
    <property type="component" value="Unassembled WGS sequence"/>
</dbReference>
<proteinExistence type="predicted"/>
<evidence type="ECO:0000259" key="2">
    <source>
        <dbReference type="Pfam" id="PF11716"/>
    </source>
</evidence>
<comment type="caution">
    <text evidence="3">The sequence shown here is derived from an EMBL/GenBank/DDBJ whole genome shotgun (WGS) entry which is preliminary data.</text>
</comment>
<gene>
    <name evidence="3" type="ORF">DFR76_109260</name>
</gene>
<dbReference type="GO" id="GO:0046872">
    <property type="term" value="F:metal ion binding"/>
    <property type="evidence" value="ECO:0007669"/>
    <property type="project" value="InterPro"/>
</dbReference>
<dbReference type="GO" id="GO:0005886">
    <property type="term" value="C:plasma membrane"/>
    <property type="evidence" value="ECO:0007669"/>
    <property type="project" value="TreeGrafter"/>
</dbReference>
<feature type="domain" description="MDMPI C-terminal" evidence="1">
    <location>
        <begin position="157"/>
        <end position="251"/>
    </location>
</feature>
<protein>
    <submittedName>
        <fullName evidence="3">Uncharacterized protein (TIGR03083 family)</fullName>
    </submittedName>
</protein>
<dbReference type="AlphaFoldDB" id="A0A370I022"/>
<organism evidence="3 4">
    <name type="scientific">Nocardia pseudobrasiliensis</name>
    <dbReference type="NCBI Taxonomy" id="45979"/>
    <lineage>
        <taxon>Bacteria</taxon>
        <taxon>Bacillati</taxon>
        <taxon>Actinomycetota</taxon>
        <taxon>Actinomycetes</taxon>
        <taxon>Mycobacteriales</taxon>
        <taxon>Nocardiaceae</taxon>
        <taxon>Nocardia</taxon>
    </lineage>
</organism>
<dbReference type="InterPro" id="IPR024344">
    <property type="entry name" value="MDMPI_metal-binding"/>
</dbReference>
<dbReference type="PANTHER" id="PTHR40758">
    <property type="entry name" value="CONSERVED PROTEIN"/>
    <property type="match status" value="1"/>
</dbReference>
<dbReference type="Pfam" id="PF07398">
    <property type="entry name" value="MDMPI_C"/>
    <property type="match status" value="1"/>
</dbReference>
<dbReference type="InterPro" id="IPR034660">
    <property type="entry name" value="DinB/YfiT-like"/>
</dbReference>
<evidence type="ECO:0000259" key="1">
    <source>
        <dbReference type="Pfam" id="PF07398"/>
    </source>
</evidence>
<sequence length="259" mass="28364">MVTSVRIVTSLDTTVVRGALLEETDRLAELYLGSDPATPIPTCPDWTLANLVAHVGGGHRWAAAMITDRATEALDFAQVPDIRRPRDVTEAAAWLRESARVVTDAVEAVGPEVPVWTPFSQPRPSQWWERRRLHEATGHRADALLALGREVDLDPALAADGISELLGLMTMGSPRFPPPLEAGHTLSLHATDDADHWRIRRSDSVIAWDDDIAPTTVGVEATATDLYLVLLRRIPAEQPRVRVTGDPAVLSTWLARTAF</sequence>
<dbReference type="PANTHER" id="PTHR40758:SF1">
    <property type="entry name" value="CONSERVED PROTEIN"/>
    <property type="match status" value="1"/>
</dbReference>
<keyword evidence="4" id="KW-1185">Reference proteome</keyword>
<dbReference type="InterPro" id="IPR010872">
    <property type="entry name" value="MDMPI_C-term_domain"/>
</dbReference>
<reference evidence="3 4" key="1">
    <citation type="submission" date="2018-07" db="EMBL/GenBank/DDBJ databases">
        <title>Genomic Encyclopedia of Type Strains, Phase IV (KMG-IV): sequencing the most valuable type-strain genomes for metagenomic binning, comparative biology and taxonomic classification.</title>
        <authorList>
            <person name="Goeker M."/>
        </authorList>
    </citation>
    <scope>NUCLEOTIDE SEQUENCE [LARGE SCALE GENOMIC DNA]</scope>
    <source>
        <strain evidence="3 4">DSM 44290</strain>
    </source>
</reference>
<dbReference type="InterPro" id="IPR017517">
    <property type="entry name" value="Maleyloyr_isom"/>
</dbReference>
<dbReference type="Pfam" id="PF11716">
    <property type="entry name" value="MDMPI_N"/>
    <property type="match status" value="1"/>
</dbReference>
<evidence type="ECO:0000313" key="4">
    <source>
        <dbReference type="Proteomes" id="UP000254869"/>
    </source>
</evidence>
<evidence type="ECO:0000313" key="3">
    <source>
        <dbReference type="EMBL" id="RDI63920.1"/>
    </source>
</evidence>
<feature type="domain" description="Mycothiol-dependent maleylpyruvate isomerase metal-binding" evidence="2">
    <location>
        <begin position="20"/>
        <end position="143"/>
    </location>
</feature>